<evidence type="ECO:0000256" key="1">
    <source>
        <dbReference type="ARBA" id="ARBA00022801"/>
    </source>
</evidence>
<organism evidence="4 5">
    <name type="scientific">Spirosoma montaniterrae</name>
    <dbReference type="NCBI Taxonomy" id="1178516"/>
    <lineage>
        <taxon>Bacteria</taxon>
        <taxon>Pseudomonadati</taxon>
        <taxon>Bacteroidota</taxon>
        <taxon>Cytophagia</taxon>
        <taxon>Cytophagales</taxon>
        <taxon>Cytophagaceae</taxon>
        <taxon>Spirosoma</taxon>
    </lineage>
</organism>
<dbReference type="InterPro" id="IPR052940">
    <property type="entry name" value="Carb_Esterase_6"/>
</dbReference>
<dbReference type="Pfam" id="PF03629">
    <property type="entry name" value="SASA"/>
    <property type="match status" value="1"/>
</dbReference>
<dbReference type="AlphaFoldDB" id="A0A1P9WSY6"/>
<keyword evidence="5" id="KW-1185">Reference proteome</keyword>
<dbReference type="InterPro" id="IPR036514">
    <property type="entry name" value="SGNH_hydro_sf"/>
</dbReference>
<dbReference type="PANTHER" id="PTHR31988:SF19">
    <property type="entry name" value="9-O-ACETYL-N-ACETYLNEURAMINIC ACID DEACETYLASE-RELATED"/>
    <property type="match status" value="1"/>
</dbReference>
<feature type="domain" description="Sialate O-acetylesterase" evidence="3">
    <location>
        <begin position="79"/>
        <end position="373"/>
    </location>
</feature>
<dbReference type="CDD" id="cd00161">
    <property type="entry name" value="beta-trefoil_Ricin-like"/>
    <property type="match status" value="1"/>
</dbReference>
<dbReference type="Proteomes" id="UP000187941">
    <property type="component" value="Chromosome"/>
</dbReference>
<dbReference type="PANTHER" id="PTHR31988">
    <property type="entry name" value="ESTERASE, PUTATIVE (DUF303)-RELATED"/>
    <property type="match status" value="1"/>
</dbReference>
<protein>
    <recommendedName>
        <fullName evidence="3">Sialate O-acetylesterase domain-containing protein</fullName>
    </recommendedName>
</protein>
<proteinExistence type="predicted"/>
<dbReference type="CDD" id="cd00146">
    <property type="entry name" value="PKD"/>
    <property type="match status" value="1"/>
</dbReference>
<dbReference type="PROSITE" id="PS50231">
    <property type="entry name" value="RICIN_B_LECTIN"/>
    <property type="match status" value="1"/>
</dbReference>
<evidence type="ECO:0000313" key="4">
    <source>
        <dbReference type="EMBL" id="AQG78478.1"/>
    </source>
</evidence>
<evidence type="ECO:0000313" key="5">
    <source>
        <dbReference type="Proteomes" id="UP000187941"/>
    </source>
</evidence>
<dbReference type="InterPro" id="IPR035992">
    <property type="entry name" value="Ricin_B-like_lectins"/>
</dbReference>
<evidence type="ECO:0000256" key="2">
    <source>
        <dbReference type="SAM" id="MobiDB-lite"/>
    </source>
</evidence>
<dbReference type="Gene3D" id="2.80.10.50">
    <property type="match status" value="1"/>
</dbReference>
<feature type="region of interest" description="Disordered" evidence="2">
    <location>
        <begin position="826"/>
        <end position="847"/>
    </location>
</feature>
<evidence type="ECO:0000259" key="3">
    <source>
        <dbReference type="Pfam" id="PF03629"/>
    </source>
</evidence>
<name>A0A1P9WSY6_9BACT</name>
<dbReference type="SUPFAM" id="SSF52266">
    <property type="entry name" value="SGNH hydrolase"/>
    <property type="match status" value="1"/>
</dbReference>
<gene>
    <name evidence="4" type="ORF">AWR27_03460</name>
</gene>
<keyword evidence="1" id="KW-0378">Hydrolase</keyword>
<dbReference type="GO" id="GO:0016788">
    <property type="term" value="F:hydrolase activity, acting on ester bonds"/>
    <property type="evidence" value="ECO:0007669"/>
    <property type="project" value="UniProtKB-ARBA"/>
</dbReference>
<dbReference type="KEGG" id="smon:AWR27_03460"/>
<reference evidence="4 5" key="1">
    <citation type="submission" date="2016-01" db="EMBL/GenBank/DDBJ databases">
        <authorList>
            <person name="Oliw E.H."/>
        </authorList>
    </citation>
    <scope>NUCLEOTIDE SEQUENCE [LARGE SCALE GENOMIC DNA]</scope>
    <source>
        <strain evidence="4 5">DY10</strain>
    </source>
</reference>
<dbReference type="SUPFAM" id="SSF50370">
    <property type="entry name" value="Ricin B-like lectins"/>
    <property type="match status" value="1"/>
</dbReference>
<dbReference type="EMBL" id="CP014263">
    <property type="protein sequence ID" value="AQG78478.1"/>
    <property type="molecule type" value="Genomic_DNA"/>
</dbReference>
<dbReference type="STRING" id="1178516.AWR27_03460"/>
<sequence length="1047" mass="110983">MTIRATLRRLDVRTGQVIQSEAPQVITLNRDNSVFAQNTFFSGSIHTPQGWYEIKTQAYLQPGDTPVGSPNTRKVGIGEVFLIAGQSNAQGLSRADNTNDIVATGFGAYPNNNANPSWDGVRVQPQAISAAIVGANVSEIQQRVNQEVLNKPWPELANLASVGQNSGSLQIAPLGKSLWYWAAVGERIANQYNVPVAFFNAAWGGTTITQYSLTAANQTATPLGDPLPGSGGNARFNAGQPYSYIRNTIRYFASAYGVRAILWMQGETDNQAWYSGGRWHVEPAANNERRAVWDGNDYTNKLRTVINKTRSDLGGHVAWVVARTSWFDDRKEPIITQAQVNVIDPGNRIYPGPETDNIPHRVDRTHFNNQGLIDASNAWWVAIKDIVGTAPPMTPDNLGTQPRPIEISADGNTLLAPQGSRYTWVDEYGDVTNSNAVMSNQRGVSANGGGGLCRAIVQNTQGNVIFTQAVSMPYTLIDDTGGGNTNTCDVGQPRRVGSWNGMEVQIRQFNDRRVLVLVQPGSSTDKHYPRGDNFWDSFSKDGGADQYRGCLNGGNTGWGGMEGPAGLATPAGYRASQEADGAKFFERSTGEGDNCNFTISANTANAGCGQGVTLQATCQGNNCDNISYGWSGNGIGQGGQTISVNAPASNGTYTYTVTASRGGCGSKTTTATVNVSGCGGGSTGNGGLSAGNCYVIRSQKTNQLMQGMGDGSVQQQNANGQLNQVWKAEDVGSSRYRFTLQDGTGRVIQTPNGNYGVGLTLTPYTGNAFQQWSVQQNGNTGNYRVVTPTNSTWDLRAGGNEPVLQLWGNTGESFMDFRSFRFESAGCNGGSTPSEPPTNPGGSNPAGGTYEGFFDGIDCGGAGGWVWNSSYPNQAIVVEIVEGGTVVGTVTASTYRGDLQGAGKGNGQHGFRWALPASLKNGQSRTLGIRVQGHGYILNNSPRTVACSGGGRLAAASATGETDGGLIVWPNPGKGLVTARFTLAAGEQARLSVVDMLGLEVVGRAVVGTGGVQSEELELGRLSAGPYVVRLRGPQSGPRSTKLLLER</sequence>
<accession>A0A1P9WSY6</accession>
<dbReference type="Gene3D" id="3.40.50.1110">
    <property type="entry name" value="SGNH hydrolase"/>
    <property type="match status" value="1"/>
</dbReference>
<dbReference type="InterPro" id="IPR005181">
    <property type="entry name" value="SASA"/>
</dbReference>